<dbReference type="InterPro" id="IPR046376">
    <property type="entry name" value="PH_Cool_Pix"/>
</dbReference>
<name>A0A9P0F115_BEMTA</name>
<evidence type="ECO:0000313" key="10">
    <source>
        <dbReference type="EMBL" id="CAH0387407.1"/>
    </source>
</evidence>
<keyword evidence="11" id="KW-1185">Reference proteome</keyword>
<protein>
    <recommendedName>
        <fullName evidence="12">Rho guanine nucleotide exchange factor 7</fullName>
    </recommendedName>
</protein>
<dbReference type="Gene3D" id="2.30.30.40">
    <property type="entry name" value="SH3 Domains"/>
    <property type="match status" value="1"/>
</dbReference>
<proteinExistence type="predicted"/>
<dbReference type="EMBL" id="OU963864">
    <property type="protein sequence ID" value="CAH0387407.1"/>
    <property type="molecule type" value="Genomic_DNA"/>
</dbReference>
<keyword evidence="2 5" id="KW-0728">SH3 domain</keyword>
<dbReference type="Pfam" id="PF00621">
    <property type="entry name" value="RhoGEF"/>
    <property type="match status" value="1"/>
</dbReference>
<reference evidence="10" key="1">
    <citation type="submission" date="2021-12" db="EMBL/GenBank/DDBJ databases">
        <authorList>
            <person name="King R."/>
        </authorList>
    </citation>
    <scope>NUCLEOTIDE SEQUENCE</scope>
</reference>
<evidence type="ECO:0000256" key="6">
    <source>
        <dbReference type="SAM" id="MobiDB-lite"/>
    </source>
</evidence>
<evidence type="ECO:0000259" key="7">
    <source>
        <dbReference type="PROSITE" id="PS50002"/>
    </source>
</evidence>
<dbReference type="FunFam" id="2.30.30.40:FF:000072">
    <property type="entry name" value="Unconventional Myosin IB"/>
    <property type="match status" value="1"/>
</dbReference>
<dbReference type="Pfam" id="PF22697">
    <property type="entry name" value="SOS1_NGEF_PH"/>
    <property type="match status" value="1"/>
</dbReference>
<dbReference type="GO" id="GO:0030027">
    <property type="term" value="C:lamellipodium"/>
    <property type="evidence" value="ECO:0007669"/>
    <property type="project" value="UniProtKB-SubCell"/>
</dbReference>
<dbReference type="PROSITE" id="PS50002">
    <property type="entry name" value="SH3"/>
    <property type="match status" value="1"/>
</dbReference>
<dbReference type="SMART" id="SM00233">
    <property type="entry name" value="PH"/>
    <property type="match status" value="1"/>
</dbReference>
<dbReference type="PRINTS" id="PR00452">
    <property type="entry name" value="SH3DOMAIN"/>
</dbReference>
<dbReference type="InterPro" id="IPR036028">
    <property type="entry name" value="SH3-like_dom_sf"/>
</dbReference>
<dbReference type="SMART" id="SM00326">
    <property type="entry name" value="SH3"/>
    <property type="match status" value="1"/>
</dbReference>
<dbReference type="AlphaFoldDB" id="A0A9P0F115"/>
<evidence type="ECO:0000256" key="2">
    <source>
        <dbReference type="ARBA" id="ARBA00022443"/>
    </source>
</evidence>
<feature type="domain" description="DH" evidence="9">
    <location>
        <begin position="88"/>
        <end position="268"/>
    </location>
</feature>
<dbReference type="KEGG" id="btab:109030666"/>
<comment type="subcellular location">
    <subcellularLocation>
        <location evidence="1">Cell projection</location>
        <location evidence="1">Lamellipodium</location>
    </subcellularLocation>
</comment>
<dbReference type="SUPFAM" id="SSF50729">
    <property type="entry name" value="PH domain-like"/>
    <property type="match status" value="1"/>
</dbReference>
<dbReference type="InterPro" id="IPR001452">
    <property type="entry name" value="SH3_domain"/>
</dbReference>
<dbReference type="Gene3D" id="1.20.900.10">
    <property type="entry name" value="Dbl homology (DH) domain"/>
    <property type="match status" value="1"/>
</dbReference>
<dbReference type="PROSITE" id="PS50003">
    <property type="entry name" value="PH_DOMAIN"/>
    <property type="match status" value="1"/>
</dbReference>
<dbReference type="GO" id="GO:0005085">
    <property type="term" value="F:guanyl-nucleotide exchange factor activity"/>
    <property type="evidence" value="ECO:0007669"/>
    <property type="project" value="UniProtKB-KW"/>
</dbReference>
<dbReference type="SUPFAM" id="SSF50044">
    <property type="entry name" value="SH3-domain"/>
    <property type="match status" value="1"/>
</dbReference>
<dbReference type="InterPro" id="IPR011993">
    <property type="entry name" value="PH-like_dom_sf"/>
</dbReference>
<dbReference type="Pfam" id="PF14604">
    <property type="entry name" value="SH3_9"/>
    <property type="match status" value="1"/>
</dbReference>
<keyword evidence="4" id="KW-0966">Cell projection</keyword>
<dbReference type="SMART" id="SM00325">
    <property type="entry name" value="RhoGEF"/>
    <property type="match status" value="1"/>
</dbReference>
<dbReference type="GO" id="GO:0016192">
    <property type="term" value="P:vesicle-mediated transport"/>
    <property type="evidence" value="ECO:0007669"/>
    <property type="project" value="UniProtKB-ARBA"/>
</dbReference>
<gene>
    <name evidence="10" type="ORF">BEMITA_LOCUS6428</name>
</gene>
<dbReference type="CDD" id="cd00160">
    <property type="entry name" value="RhoGEF"/>
    <property type="match status" value="1"/>
</dbReference>
<feature type="region of interest" description="Disordered" evidence="6">
    <location>
        <begin position="440"/>
        <end position="463"/>
    </location>
</feature>
<dbReference type="CDD" id="cd11877">
    <property type="entry name" value="SH3_PIX"/>
    <property type="match status" value="1"/>
</dbReference>
<keyword evidence="3" id="KW-0344">Guanine-nucleotide releasing factor</keyword>
<dbReference type="Proteomes" id="UP001152759">
    <property type="component" value="Chromosome 3"/>
</dbReference>
<evidence type="ECO:0000256" key="5">
    <source>
        <dbReference type="PROSITE-ProRule" id="PRU00192"/>
    </source>
</evidence>
<dbReference type="PROSITE" id="PS50010">
    <property type="entry name" value="DH_2"/>
    <property type="match status" value="1"/>
</dbReference>
<dbReference type="InterPro" id="IPR055251">
    <property type="entry name" value="SOS1_NGEF_PH"/>
</dbReference>
<dbReference type="CDD" id="cd01225">
    <property type="entry name" value="PH_Cool_Pix"/>
    <property type="match status" value="1"/>
</dbReference>
<evidence type="ECO:0000313" key="11">
    <source>
        <dbReference type="Proteomes" id="UP001152759"/>
    </source>
</evidence>
<dbReference type="PANTHER" id="PTHR46026">
    <property type="entry name" value="RHO-TYPE GUANINE NUCLEOTIDE EXCHANGE FACTOR, ISOFORM F"/>
    <property type="match status" value="1"/>
</dbReference>
<dbReference type="PANTHER" id="PTHR46026:SF1">
    <property type="entry name" value="RHO-TYPE GUANINE NUCLEOTIDE EXCHANGE FACTOR, ISOFORM F"/>
    <property type="match status" value="1"/>
</dbReference>
<evidence type="ECO:0008006" key="12">
    <source>
        <dbReference type="Google" id="ProtNLM"/>
    </source>
</evidence>
<dbReference type="Gene3D" id="2.30.29.30">
    <property type="entry name" value="Pleckstrin-homology domain (PH domain)/Phosphotyrosine-binding domain (PTB)"/>
    <property type="match status" value="1"/>
</dbReference>
<dbReference type="SUPFAM" id="SSF48065">
    <property type="entry name" value="DBL homology domain (DH-domain)"/>
    <property type="match status" value="1"/>
</dbReference>
<evidence type="ECO:0000256" key="3">
    <source>
        <dbReference type="ARBA" id="ARBA00022658"/>
    </source>
</evidence>
<dbReference type="InterPro" id="IPR035899">
    <property type="entry name" value="DBL_dom_sf"/>
</dbReference>
<dbReference type="FunFam" id="1.20.900.10:FF:000016">
    <property type="entry name" value="Rho guanine nucleotide exchange factor 6"/>
    <property type="match status" value="1"/>
</dbReference>
<evidence type="ECO:0000256" key="4">
    <source>
        <dbReference type="ARBA" id="ARBA00023273"/>
    </source>
</evidence>
<organism evidence="10 11">
    <name type="scientific">Bemisia tabaci</name>
    <name type="common">Sweetpotato whitefly</name>
    <name type="synonym">Aleurodes tabaci</name>
    <dbReference type="NCBI Taxonomy" id="7038"/>
    <lineage>
        <taxon>Eukaryota</taxon>
        <taxon>Metazoa</taxon>
        <taxon>Ecdysozoa</taxon>
        <taxon>Arthropoda</taxon>
        <taxon>Hexapoda</taxon>
        <taxon>Insecta</taxon>
        <taxon>Pterygota</taxon>
        <taxon>Neoptera</taxon>
        <taxon>Paraneoptera</taxon>
        <taxon>Hemiptera</taxon>
        <taxon>Sternorrhyncha</taxon>
        <taxon>Aleyrodoidea</taxon>
        <taxon>Aleyrodidae</taxon>
        <taxon>Aleyrodinae</taxon>
        <taxon>Bemisia</taxon>
    </lineage>
</organism>
<accession>A0A9P0F115</accession>
<feature type="domain" description="SH3" evidence="7">
    <location>
        <begin position="7"/>
        <end position="66"/>
    </location>
</feature>
<evidence type="ECO:0000256" key="1">
    <source>
        <dbReference type="ARBA" id="ARBA00004510"/>
    </source>
</evidence>
<evidence type="ECO:0000259" key="9">
    <source>
        <dbReference type="PROSITE" id="PS50010"/>
    </source>
</evidence>
<dbReference type="InterPro" id="IPR000219">
    <property type="entry name" value="DH_dom"/>
</dbReference>
<feature type="domain" description="PH" evidence="8">
    <location>
        <begin position="290"/>
        <end position="391"/>
    </location>
</feature>
<dbReference type="InterPro" id="IPR001849">
    <property type="entry name" value="PH_domain"/>
</dbReference>
<dbReference type="GO" id="GO:0005737">
    <property type="term" value="C:cytoplasm"/>
    <property type="evidence" value="ECO:0007669"/>
    <property type="project" value="TreeGrafter"/>
</dbReference>
<evidence type="ECO:0000259" key="8">
    <source>
        <dbReference type="PROSITE" id="PS50003"/>
    </source>
</evidence>
<sequence>MAEDTQQGPYLVQAIYSFKGKNNDELCFKKGDIITLTQLDEGGWWEGTLGDKTGWFPSNYVKEYKTQADTLSSAKLSPVNFTSQQAINRAVVLKDMIDSEQAYVAELQALFSNFLHPLENSKIMTSEEYKQLVGNITEIIKMHQELMATLEECASRPSSDQRVGKIFLNSAPHLKQVHMVYCSGHPKAVCILEKYKDDLGQLMESCGAASPGLLVLTTALSKPFRRLEKYCGMLQELGRHVEENHPDRGDILRSVSVYKDIASSCSVTRRQKELELEVLRGGVRGWEGEDLVTLGEILHMGSVAVGPQHTDRYLLLFQSMLVILSVSHRMSGFIYEGKLPLTGITVNKLEDSEVYKNAFEIIGPMIDKIVAVCQTKEDQQTWVEKIRFYSKNMKKTGSPSSYPSSSLRLIAPAPSPSRSITPVKQTTSTNKRATWSITCLRPLPPHNPLSSRDEKSPRSPKKLVDLSYEEDAQILRVIEEYCTCTKTRHNINSVDLGSLYASAASPCRNWYNHKPTRRASAWCCGSHLLLRTLAKQHLE</sequence>